<feature type="compositionally biased region" description="Basic and acidic residues" evidence="11">
    <location>
        <begin position="85"/>
        <end position="94"/>
    </location>
</feature>
<keyword evidence="8" id="KW-0862">Zinc</keyword>
<evidence type="ECO:0000313" key="14">
    <source>
        <dbReference type="Proteomes" id="UP000193689"/>
    </source>
</evidence>
<reference evidence="13 14" key="1">
    <citation type="submission" date="2016-07" db="EMBL/GenBank/DDBJ databases">
        <title>Pervasive Adenine N6-methylation of Active Genes in Fungi.</title>
        <authorList>
            <consortium name="DOE Joint Genome Institute"/>
            <person name="Mondo S.J."/>
            <person name="Dannebaum R.O."/>
            <person name="Kuo R.C."/>
            <person name="Labutti K."/>
            <person name="Haridas S."/>
            <person name="Kuo A."/>
            <person name="Salamov A."/>
            <person name="Ahrendt S.R."/>
            <person name="Lipzen A."/>
            <person name="Sullivan W."/>
            <person name="Andreopoulos W.B."/>
            <person name="Clum A."/>
            <person name="Lindquist E."/>
            <person name="Daum C."/>
            <person name="Ramamoorthy G.K."/>
            <person name="Gryganskyi A."/>
            <person name="Culley D."/>
            <person name="Magnuson J.K."/>
            <person name="James T.Y."/>
            <person name="O'Malley M.A."/>
            <person name="Stajich J.E."/>
            <person name="Spatafora J.W."/>
            <person name="Visel A."/>
            <person name="Grigoriev I.V."/>
        </authorList>
    </citation>
    <scope>NUCLEOTIDE SEQUENCE [LARGE SCALE GENOMIC DNA]</scope>
    <source>
        <strain evidence="13 14">CBS 129021</strain>
    </source>
</reference>
<protein>
    <submittedName>
        <fullName evidence="13">Zinc-finger of the MIZ type in Nse subunit-domain-containing protein</fullName>
    </submittedName>
</protein>
<dbReference type="Proteomes" id="UP000193689">
    <property type="component" value="Unassembled WGS sequence"/>
</dbReference>
<evidence type="ECO:0000256" key="7">
    <source>
        <dbReference type="ARBA" id="ARBA00022786"/>
    </source>
</evidence>
<evidence type="ECO:0000256" key="6">
    <source>
        <dbReference type="ARBA" id="ARBA00022771"/>
    </source>
</evidence>
<accession>A0A1Y2DRD3</accession>
<dbReference type="EMBL" id="MCFJ01000010">
    <property type="protein sequence ID" value="ORY61235.1"/>
    <property type="molecule type" value="Genomic_DNA"/>
</dbReference>
<evidence type="ECO:0000256" key="3">
    <source>
        <dbReference type="ARBA" id="ARBA00008212"/>
    </source>
</evidence>
<keyword evidence="4" id="KW-0808">Transferase</keyword>
<feature type="compositionally biased region" description="Basic and acidic residues" evidence="11">
    <location>
        <begin position="102"/>
        <end position="116"/>
    </location>
</feature>
<dbReference type="OrthoDB" id="26899at2759"/>
<comment type="subcellular location">
    <subcellularLocation>
        <location evidence="1">Nucleus</location>
    </subcellularLocation>
</comment>
<feature type="region of interest" description="Disordered" evidence="11">
    <location>
        <begin position="85"/>
        <end position="116"/>
    </location>
</feature>
<feature type="compositionally biased region" description="Low complexity" evidence="11">
    <location>
        <begin position="10"/>
        <end position="32"/>
    </location>
</feature>
<feature type="compositionally biased region" description="Acidic residues" evidence="11">
    <location>
        <begin position="349"/>
        <end position="362"/>
    </location>
</feature>
<keyword evidence="14" id="KW-1185">Reference proteome</keyword>
<dbReference type="InterPro" id="IPR026846">
    <property type="entry name" value="Nse2(Mms21)"/>
</dbReference>
<dbReference type="GO" id="GO:0000724">
    <property type="term" value="P:double-strand break repair via homologous recombination"/>
    <property type="evidence" value="ECO:0007669"/>
    <property type="project" value="InterPro"/>
</dbReference>
<dbReference type="GeneID" id="63772603"/>
<dbReference type="GO" id="GO:0061665">
    <property type="term" value="F:SUMO ligase activity"/>
    <property type="evidence" value="ECO:0007669"/>
    <property type="project" value="TreeGrafter"/>
</dbReference>
<gene>
    <name evidence="13" type="ORF">BCR38DRAFT_347992</name>
</gene>
<feature type="region of interest" description="Disordered" evidence="11">
    <location>
        <begin position="1"/>
        <end position="64"/>
    </location>
</feature>
<dbReference type="GO" id="GO:0005634">
    <property type="term" value="C:nucleus"/>
    <property type="evidence" value="ECO:0007669"/>
    <property type="project" value="UniProtKB-SubCell"/>
</dbReference>
<sequence length="392" mass="44510">MSSRRLFSNGSRPRGRPSVASSSSAQPNNAPVELPEYEPPSCPLDAKSRQALAELSNDQDTRKYSDHIAKSLEFLKKSVGAINDRYADRKDDLQKVQSKRREKGDDAGEKTDQERALEEAVAALRAEVPELTTNSDMAVRELIDWQGDLQDGKSAMEEVKRKVEHESANAVLAQARAVDDEDEEANESPDITGPLRFLAEEKEKLANDYYAKTAYERYGLHNDYIAFKKVWHDSIHGKEGKPLPNAARWFNDDEEGGEEDADEDVVISEEVVDLRCPLSMQIMKEPYTSRNCKHTYEKAHIYGYLNPHPNKTTQCPQTGCNKMVSKSDLYLDEIILRKIKRAQARENDRDSEEDDDVADGDGDSMQVTQERQIKSERRERGRRQIVDDAEDE</sequence>
<feature type="compositionally biased region" description="Basic and acidic residues" evidence="11">
    <location>
        <begin position="371"/>
        <end position="386"/>
    </location>
</feature>
<dbReference type="InParanoid" id="A0A1Y2DRD3"/>
<dbReference type="PANTHER" id="PTHR21330">
    <property type="entry name" value="E3 SUMO-PROTEIN LIGASE NSE2"/>
    <property type="match status" value="1"/>
</dbReference>
<dbReference type="Pfam" id="PF11789">
    <property type="entry name" value="zf-Nse"/>
    <property type="match status" value="1"/>
</dbReference>
<dbReference type="PANTHER" id="PTHR21330:SF1">
    <property type="entry name" value="E3 SUMO-PROTEIN LIGASE NSE2"/>
    <property type="match status" value="1"/>
</dbReference>
<keyword evidence="9" id="KW-0539">Nucleus</keyword>
<evidence type="ECO:0000256" key="8">
    <source>
        <dbReference type="ARBA" id="ARBA00022833"/>
    </source>
</evidence>
<comment type="caution">
    <text evidence="13">The sequence shown here is derived from an EMBL/GenBank/DDBJ whole genome shotgun (WGS) entry which is preliminary data.</text>
</comment>
<dbReference type="GO" id="GO:0030915">
    <property type="term" value="C:Smc5-Smc6 complex"/>
    <property type="evidence" value="ECO:0007669"/>
    <property type="project" value="InterPro"/>
</dbReference>
<evidence type="ECO:0000256" key="11">
    <source>
        <dbReference type="SAM" id="MobiDB-lite"/>
    </source>
</evidence>
<dbReference type="UniPathway" id="UPA00886"/>
<keyword evidence="6 10" id="KW-0863">Zinc-finger</keyword>
<comment type="similarity">
    <text evidence="3">Belongs to the NSE2 family.</text>
</comment>
<dbReference type="Gene3D" id="3.30.40.10">
    <property type="entry name" value="Zinc/RING finger domain, C3HC4 (zinc finger)"/>
    <property type="match status" value="1"/>
</dbReference>
<dbReference type="CDD" id="cd16651">
    <property type="entry name" value="SPL-RING_NSE2"/>
    <property type="match status" value="1"/>
</dbReference>
<dbReference type="GO" id="GO:0016925">
    <property type="term" value="P:protein sumoylation"/>
    <property type="evidence" value="ECO:0007669"/>
    <property type="project" value="UniProtKB-UniPathway"/>
</dbReference>
<organism evidence="13 14">
    <name type="scientific">Pseudomassariella vexata</name>
    <dbReference type="NCBI Taxonomy" id="1141098"/>
    <lineage>
        <taxon>Eukaryota</taxon>
        <taxon>Fungi</taxon>
        <taxon>Dikarya</taxon>
        <taxon>Ascomycota</taxon>
        <taxon>Pezizomycotina</taxon>
        <taxon>Sordariomycetes</taxon>
        <taxon>Xylariomycetidae</taxon>
        <taxon>Amphisphaeriales</taxon>
        <taxon>Pseudomassariaceae</taxon>
        <taxon>Pseudomassariella</taxon>
    </lineage>
</organism>
<dbReference type="STRING" id="1141098.A0A1Y2DRD3"/>
<dbReference type="InterPro" id="IPR004181">
    <property type="entry name" value="Znf_MIZ"/>
</dbReference>
<comment type="pathway">
    <text evidence="2">Protein modification; protein sumoylation.</text>
</comment>
<evidence type="ECO:0000313" key="13">
    <source>
        <dbReference type="EMBL" id="ORY61235.1"/>
    </source>
</evidence>
<keyword evidence="5" id="KW-0479">Metal-binding</keyword>
<dbReference type="GO" id="GO:0008270">
    <property type="term" value="F:zinc ion binding"/>
    <property type="evidence" value="ECO:0007669"/>
    <property type="project" value="UniProtKB-KW"/>
</dbReference>
<evidence type="ECO:0000259" key="12">
    <source>
        <dbReference type="PROSITE" id="PS51044"/>
    </source>
</evidence>
<evidence type="ECO:0000256" key="2">
    <source>
        <dbReference type="ARBA" id="ARBA00004718"/>
    </source>
</evidence>
<name>A0A1Y2DRD3_9PEZI</name>
<dbReference type="SUPFAM" id="SSF57850">
    <property type="entry name" value="RING/U-box"/>
    <property type="match status" value="1"/>
</dbReference>
<keyword evidence="7" id="KW-0833">Ubl conjugation pathway</keyword>
<dbReference type="PROSITE" id="PS51044">
    <property type="entry name" value="ZF_SP_RING"/>
    <property type="match status" value="1"/>
</dbReference>
<dbReference type="AlphaFoldDB" id="A0A1Y2DRD3"/>
<evidence type="ECO:0000256" key="5">
    <source>
        <dbReference type="ARBA" id="ARBA00022723"/>
    </source>
</evidence>
<dbReference type="RefSeq" id="XP_040713312.1">
    <property type="nucleotide sequence ID" value="XM_040856391.1"/>
</dbReference>
<dbReference type="InterPro" id="IPR013083">
    <property type="entry name" value="Znf_RING/FYVE/PHD"/>
</dbReference>
<feature type="region of interest" description="Disordered" evidence="11">
    <location>
        <begin position="342"/>
        <end position="392"/>
    </location>
</feature>
<proteinExistence type="inferred from homology"/>
<evidence type="ECO:0000256" key="1">
    <source>
        <dbReference type="ARBA" id="ARBA00004123"/>
    </source>
</evidence>
<evidence type="ECO:0000256" key="4">
    <source>
        <dbReference type="ARBA" id="ARBA00022679"/>
    </source>
</evidence>
<evidence type="ECO:0000256" key="9">
    <source>
        <dbReference type="ARBA" id="ARBA00023242"/>
    </source>
</evidence>
<evidence type="ECO:0000256" key="10">
    <source>
        <dbReference type="PROSITE-ProRule" id="PRU00452"/>
    </source>
</evidence>
<feature type="domain" description="SP-RING-type" evidence="12">
    <location>
        <begin position="261"/>
        <end position="344"/>
    </location>
</feature>